<feature type="chain" id="PRO_5032895286" evidence="1">
    <location>
        <begin position="25"/>
        <end position="109"/>
    </location>
</feature>
<feature type="signal peptide" evidence="1">
    <location>
        <begin position="1"/>
        <end position="24"/>
    </location>
</feature>
<evidence type="ECO:0000313" key="2">
    <source>
        <dbReference type="EMBL" id="DAD48607.1"/>
    </source>
</evidence>
<sequence length="109" mass="12922">MHPGDRRLLQEMVLWIRLVIHTLLLKNQNQQTESTNSFNRSNVIMVLWFLQWPPLRLALVEGRNEIERWGDIDLGFGICSWSTLYVDHLSFKEWSSAAAYFRQVVMVPY</sequence>
<organism evidence="2 3">
    <name type="scientific">Nelumbo nucifera</name>
    <name type="common">Sacred lotus</name>
    <dbReference type="NCBI Taxonomy" id="4432"/>
    <lineage>
        <taxon>Eukaryota</taxon>
        <taxon>Viridiplantae</taxon>
        <taxon>Streptophyta</taxon>
        <taxon>Embryophyta</taxon>
        <taxon>Tracheophyta</taxon>
        <taxon>Spermatophyta</taxon>
        <taxon>Magnoliopsida</taxon>
        <taxon>Proteales</taxon>
        <taxon>Nelumbonaceae</taxon>
        <taxon>Nelumbo</taxon>
    </lineage>
</organism>
<dbReference type="AlphaFoldDB" id="A0A822ZUP4"/>
<dbReference type="EMBL" id="DUZY01000008">
    <property type="protein sequence ID" value="DAD48607.1"/>
    <property type="molecule type" value="Genomic_DNA"/>
</dbReference>
<dbReference type="Proteomes" id="UP000607653">
    <property type="component" value="Unassembled WGS sequence"/>
</dbReference>
<proteinExistence type="predicted"/>
<comment type="caution">
    <text evidence="2">The sequence shown here is derived from an EMBL/GenBank/DDBJ whole genome shotgun (WGS) entry which is preliminary data.</text>
</comment>
<keyword evidence="1" id="KW-0732">Signal</keyword>
<name>A0A822ZUP4_NELNU</name>
<reference evidence="2 3" key="1">
    <citation type="journal article" date="2020" name="Mol. Biol. Evol.">
        <title>Distinct Expression and Methylation Patterns for Genes with Different Fates following a Single Whole-Genome Duplication in Flowering Plants.</title>
        <authorList>
            <person name="Shi T."/>
            <person name="Rahmani R.S."/>
            <person name="Gugger P.F."/>
            <person name="Wang M."/>
            <person name="Li H."/>
            <person name="Zhang Y."/>
            <person name="Li Z."/>
            <person name="Wang Q."/>
            <person name="Van de Peer Y."/>
            <person name="Marchal K."/>
            <person name="Chen J."/>
        </authorList>
    </citation>
    <scope>NUCLEOTIDE SEQUENCE [LARGE SCALE GENOMIC DNA]</scope>
    <source>
        <tissue evidence="2">Leaf</tissue>
    </source>
</reference>
<evidence type="ECO:0000256" key="1">
    <source>
        <dbReference type="SAM" id="SignalP"/>
    </source>
</evidence>
<evidence type="ECO:0000313" key="3">
    <source>
        <dbReference type="Proteomes" id="UP000607653"/>
    </source>
</evidence>
<keyword evidence="3" id="KW-1185">Reference proteome</keyword>
<protein>
    <submittedName>
        <fullName evidence="2">Uncharacterized protein</fullName>
    </submittedName>
</protein>
<gene>
    <name evidence="2" type="ORF">HUJ06_018544</name>
</gene>
<accession>A0A822ZUP4</accession>